<sequence>MSFVKVSNKFKFKSNNRNYFWTYSISVTHALCRKMNLPD</sequence>
<name>A0A0E9VM16_ANGAN</name>
<reference evidence="1" key="1">
    <citation type="submission" date="2014-11" db="EMBL/GenBank/DDBJ databases">
        <authorList>
            <person name="Amaro Gonzalez C."/>
        </authorList>
    </citation>
    <scope>NUCLEOTIDE SEQUENCE</scope>
</reference>
<proteinExistence type="predicted"/>
<dbReference type="AlphaFoldDB" id="A0A0E9VM16"/>
<dbReference type="EMBL" id="GBXM01030334">
    <property type="protein sequence ID" value="JAH78243.1"/>
    <property type="molecule type" value="Transcribed_RNA"/>
</dbReference>
<accession>A0A0E9VM16</accession>
<evidence type="ECO:0000313" key="1">
    <source>
        <dbReference type="EMBL" id="JAH78243.1"/>
    </source>
</evidence>
<organism evidence="1">
    <name type="scientific">Anguilla anguilla</name>
    <name type="common">European freshwater eel</name>
    <name type="synonym">Muraena anguilla</name>
    <dbReference type="NCBI Taxonomy" id="7936"/>
    <lineage>
        <taxon>Eukaryota</taxon>
        <taxon>Metazoa</taxon>
        <taxon>Chordata</taxon>
        <taxon>Craniata</taxon>
        <taxon>Vertebrata</taxon>
        <taxon>Euteleostomi</taxon>
        <taxon>Actinopterygii</taxon>
        <taxon>Neopterygii</taxon>
        <taxon>Teleostei</taxon>
        <taxon>Anguilliformes</taxon>
        <taxon>Anguillidae</taxon>
        <taxon>Anguilla</taxon>
    </lineage>
</organism>
<reference evidence="1" key="2">
    <citation type="journal article" date="2015" name="Fish Shellfish Immunol.">
        <title>Early steps in the European eel (Anguilla anguilla)-Vibrio vulnificus interaction in the gills: Role of the RtxA13 toxin.</title>
        <authorList>
            <person name="Callol A."/>
            <person name="Pajuelo D."/>
            <person name="Ebbesson L."/>
            <person name="Teles M."/>
            <person name="MacKenzie S."/>
            <person name="Amaro C."/>
        </authorList>
    </citation>
    <scope>NUCLEOTIDE SEQUENCE</scope>
</reference>
<protein>
    <submittedName>
        <fullName evidence="1">Uncharacterized protein</fullName>
    </submittedName>
</protein>